<sequence>MPAPQYQGNQEKPNPSKPPATDTHPPKSHNIHAHSAPSELNPSFPGQDMPYALQSPNGNAIHDASREWDRWRGLLKEKARRSEEESGATYTYTYTHTQTAGSQPLRATRGKCLVNIFYENGMAGEWLRLLHGRLCGTRRVREQPLAGRGAQQREPDEECRRFWASLPGRWKFSERDPFGRWAGVALRVSVFGPKGNVSVLSRRLANCYFQALSLVAMASPDQRMLKALHDNCLQLMGGEYRMLVQNAENDGWGCLRYWLGRRDAALRRRRPEKPCAQINYCSRSLSVHCQLFSVEPLSHPSGLLLRSVSSRRTVDAGRAQNHMWPGDAIAFNLVFVFVFSRGAAARQEWNTDMMLKIRNGRVQYADMGRHEKR</sequence>
<feature type="region of interest" description="Disordered" evidence="1">
    <location>
        <begin position="1"/>
        <end position="60"/>
    </location>
</feature>
<reference evidence="3" key="1">
    <citation type="journal article" date="2011" name="Nat. Commun.">
        <title>Effector diversification within compartments of the Leptosphaeria maculans genome affected by Repeat-Induced Point mutations.</title>
        <authorList>
            <person name="Rouxel T."/>
            <person name="Grandaubert J."/>
            <person name="Hane J.K."/>
            <person name="Hoede C."/>
            <person name="van de Wouw A.P."/>
            <person name="Couloux A."/>
            <person name="Dominguez V."/>
            <person name="Anthouard V."/>
            <person name="Bally P."/>
            <person name="Bourras S."/>
            <person name="Cozijnsen A.J."/>
            <person name="Ciuffetti L.M."/>
            <person name="Degrave A."/>
            <person name="Dilmaghani A."/>
            <person name="Duret L."/>
            <person name="Fudal I."/>
            <person name="Goodwin S.B."/>
            <person name="Gout L."/>
            <person name="Glaser N."/>
            <person name="Linglin J."/>
            <person name="Kema G.H.J."/>
            <person name="Lapalu N."/>
            <person name="Lawrence C.B."/>
            <person name="May K."/>
            <person name="Meyer M."/>
            <person name="Ollivier B."/>
            <person name="Poulain J."/>
            <person name="Schoch C.L."/>
            <person name="Simon A."/>
            <person name="Spatafora J.W."/>
            <person name="Stachowiak A."/>
            <person name="Turgeon B.G."/>
            <person name="Tyler B.M."/>
            <person name="Vincent D."/>
            <person name="Weissenbach J."/>
            <person name="Amselem J."/>
            <person name="Quesneville H."/>
            <person name="Oliver R.P."/>
            <person name="Wincker P."/>
            <person name="Balesdent M.-H."/>
            <person name="Howlett B.J."/>
        </authorList>
    </citation>
    <scope>NUCLEOTIDE SEQUENCE [LARGE SCALE GENOMIC DNA]</scope>
    <source>
        <strain evidence="3">JN3 / isolate v23.1.3 / race Av1-4-5-6-7-8</strain>
    </source>
</reference>
<evidence type="ECO:0000256" key="1">
    <source>
        <dbReference type="SAM" id="MobiDB-lite"/>
    </source>
</evidence>
<keyword evidence="3" id="KW-1185">Reference proteome</keyword>
<evidence type="ECO:0000313" key="3">
    <source>
        <dbReference type="Proteomes" id="UP000002668"/>
    </source>
</evidence>
<dbReference type="HOGENOM" id="CLU_742002_0_0_1"/>
<gene>
    <name evidence="2" type="ORF">LEMA_P055850.1</name>
</gene>
<proteinExistence type="predicted"/>
<dbReference type="Proteomes" id="UP000002668">
    <property type="component" value="Genome"/>
</dbReference>
<dbReference type="EMBL" id="FP929094">
    <property type="protein sequence ID" value="CBX92879.1"/>
    <property type="molecule type" value="Genomic_DNA"/>
</dbReference>
<dbReference type="VEuPathDB" id="FungiDB:LEMA_P055850.1"/>
<accession>E4ZML0</accession>
<organism evidence="3">
    <name type="scientific">Leptosphaeria maculans (strain JN3 / isolate v23.1.3 / race Av1-4-5-6-7-8)</name>
    <name type="common">Blackleg fungus</name>
    <name type="synonym">Phoma lingam</name>
    <dbReference type="NCBI Taxonomy" id="985895"/>
    <lineage>
        <taxon>Eukaryota</taxon>
        <taxon>Fungi</taxon>
        <taxon>Dikarya</taxon>
        <taxon>Ascomycota</taxon>
        <taxon>Pezizomycotina</taxon>
        <taxon>Dothideomycetes</taxon>
        <taxon>Pleosporomycetidae</taxon>
        <taxon>Pleosporales</taxon>
        <taxon>Pleosporineae</taxon>
        <taxon>Leptosphaeriaceae</taxon>
        <taxon>Plenodomus</taxon>
        <taxon>Plenodomus lingam/Leptosphaeria maculans species complex</taxon>
    </lineage>
</organism>
<evidence type="ECO:0000313" key="2">
    <source>
        <dbReference type="EMBL" id="CBX92879.1"/>
    </source>
</evidence>
<feature type="compositionally biased region" description="Polar residues" evidence="1">
    <location>
        <begin position="1"/>
        <end position="13"/>
    </location>
</feature>
<dbReference type="InParanoid" id="E4ZML0"/>
<dbReference type="AlphaFoldDB" id="E4ZML0"/>
<name>E4ZML0_LEPMJ</name>
<protein>
    <submittedName>
        <fullName evidence="2">Predicted protein</fullName>
    </submittedName>
</protein>